<reference evidence="1" key="1">
    <citation type="submission" date="2021-06" db="EMBL/GenBank/DDBJ databases">
        <title>Parelaphostrongylus tenuis whole genome reference sequence.</title>
        <authorList>
            <person name="Garwood T.J."/>
            <person name="Larsen P.A."/>
            <person name="Fountain-Jones N.M."/>
            <person name="Garbe J.R."/>
            <person name="Macchietto M.G."/>
            <person name="Kania S.A."/>
            <person name="Gerhold R.W."/>
            <person name="Richards J.E."/>
            <person name="Wolf T.M."/>
        </authorList>
    </citation>
    <scope>NUCLEOTIDE SEQUENCE</scope>
    <source>
        <strain evidence="1">MNPRO001-30</strain>
        <tissue evidence="1">Meninges</tissue>
    </source>
</reference>
<comment type="caution">
    <text evidence="1">The sequence shown here is derived from an EMBL/GenBank/DDBJ whole genome shotgun (WGS) entry which is preliminary data.</text>
</comment>
<dbReference type="AlphaFoldDB" id="A0AAD5NBX1"/>
<dbReference type="EMBL" id="JAHQIW010005206">
    <property type="protein sequence ID" value="KAJ1365254.1"/>
    <property type="molecule type" value="Genomic_DNA"/>
</dbReference>
<gene>
    <name evidence="1" type="ORF">KIN20_025498</name>
</gene>
<accession>A0AAD5NBX1</accession>
<proteinExistence type="predicted"/>
<sequence length="82" mass="9467">MANWSRMMWRSVVDRAVRMLASGPFGLHFVSAHATMQICQCLPTTNQFRTRKAHYSSIQIYLPVFLTQRTDVSKLLVQPVIQ</sequence>
<name>A0AAD5NBX1_PARTN</name>
<evidence type="ECO:0000313" key="2">
    <source>
        <dbReference type="Proteomes" id="UP001196413"/>
    </source>
</evidence>
<dbReference type="Proteomes" id="UP001196413">
    <property type="component" value="Unassembled WGS sequence"/>
</dbReference>
<organism evidence="1 2">
    <name type="scientific">Parelaphostrongylus tenuis</name>
    <name type="common">Meningeal worm</name>
    <dbReference type="NCBI Taxonomy" id="148309"/>
    <lineage>
        <taxon>Eukaryota</taxon>
        <taxon>Metazoa</taxon>
        <taxon>Ecdysozoa</taxon>
        <taxon>Nematoda</taxon>
        <taxon>Chromadorea</taxon>
        <taxon>Rhabditida</taxon>
        <taxon>Rhabditina</taxon>
        <taxon>Rhabditomorpha</taxon>
        <taxon>Strongyloidea</taxon>
        <taxon>Metastrongylidae</taxon>
        <taxon>Parelaphostrongylus</taxon>
    </lineage>
</organism>
<protein>
    <submittedName>
        <fullName evidence="1">Uncharacterized protein</fullName>
    </submittedName>
</protein>
<evidence type="ECO:0000313" key="1">
    <source>
        <dbReference type="EMBL" id="KAJ1365254.1"/>
    </source>
</evidence>
<keyword evidence="2" id="KW-1185">Reference proteome</keyword>